<evidence type="ECO:0000256" key="1">
    <source>
        <dbReference type="ARBA" id="ARBA00004496"/>
    </source>
</evidence>
<feature type="modified residue" description="4-aspartylphosphate" evidence="10">
    <location>
        <position position="57"/>
    </location>
</feature>
<gene>
    <name evidence="12" type="ORF">KSL4_0419</name>
    <name evidence="13" type="ORF">PL111_1276</name>
</gene>
<evidence type="ECO:0000256" key="2">
    <source>
        <dbReference type="ARBA" id="ARBA00022490"/>
    </source>
</evidence>
<evidence type="ECO:0000313" key="15">
    <source>
        <dbReference type="Proteomes" id="UP000199047"/>
    </source>
</evidence>
<dbReference type="Proteomes" id="UP000198868">
    <property type="component" value="Unassembled WGS sequence"/>
</dbReference>
<dbReference type="EMBL" id="FBTB01000019">
    <property type="protein sequence ID" value="CUW15773.1"/>
    <property type="molecule type" value="Genomic_DNA"/>
</dbReference>
<dbReference type="Gene3D" id="3.40.50.2300">
    <property type="match status" value="1"/>
</dbReference>
<proteinExistence type="predicted"/>
<sequence>MSYSVLIVEDDPMVADIISQFLNRLSDVLFEPIIVVGCIEDAQVKMNMVIIDLLLVDVYLPDGKGTDFLTEQRKKHNSVATIMITAADDRETVRQAMINGVVDYLIKPFQMERFNQAIQKFLMLEDMALGKEKLSQQDINEYFQGESRLEHLDMRLPKGISDATLKLIITTIYTLSDAFSNRMLSQSVALSRVTTKKYLDYLVENDLLQVKITYLEVGRPLTQYTVNNLKSDKLHHLMQ</sequence>
<keyword evidence="6 9" id="KW-0238">DNA-binding</keyword>
<evidence type="ECO:0000256" key="6">
    <source>
        <dbReference type="ARBA" id="ARBA00023125"/>
    </source>
</evidence>
<dbReference type="EMBL" id="FBTU01000024">
    <property type="protein sequence ID" value="CUW16712.1"/>
    <property type="molecule type" value="Genomic_DNA"/>
</dbReference>
<dbReference type="InterPro" id="IPR001789">
    <property type="entry name" value="Sig_transdc_resp-reg_receiver"/>
</dbReference>
<keyword evidence="5 9" id="KW-0805">Transcription regulation</keyword>
<dbReference type="PIRSF" id="PIRSF006171">
    <property type="entry name" value="RR_citrat_malat"/>
    <property type="match status" value="1"/>
</dbReference>
<evidence type="ECO:0000256" key="8">
    <source>
        <dbReference type="ARBA" id="ARBA00023163"/>
    </source>
</evidence>
<evidence type="ECO:0000256" key="5">
    <source>
        <dbReference type="ARBA" id="ARBA00023015"/>
    </source>
</evidence>
<dbReference type="GeneID" id="34302051"/>
<dbReference type="Proteomes" id="UP000199047">
    <property type="component" value="Unassembled WGS sequence"/>
</dbReference>
<keyword evidence="2 9" id="KW-0963">Cytoplasm</keyword>
<dbReference type="GO" id="GO:0016740">
    <property type="term" value="F:transferase activity"/>
    <property type="evidence" value="ECO:0007669"/>
    <property type="project" value="UniProtKB-KW"/>
</dbReference>
<evidence type="ECO:0000256" key="9">
    <source>
        <dbReference type="PIRNR" id="PIRNR006171"/>
    </source>
</evidence>
<evidence type="ECO:0000313" key="14">
    <source>
        <dbReference type="Proteomes" id="UP000198868"/>
    </source>
</evidence>
<dbReference type="AlphaFoldDB" id="A0AAN2UGI8"/>
<comment type="subcellular location">
    <subcellularLocation>
        <location evidence="1 9">Cytoplasm</location>
    </subcellularLocation>
</comment>
<dbReference type="SUPFAM" id="SSF52172">
    <property type="entry name" value="CheY-like"/>
    <property type="match status" value="1"/>
</dbReference>
<dbReference type="RefSeq" id="WP_010386767.1">
    <property type="nucleotide sequence ID" value="NZ_FBSX01000025.1"/>
</dbReference>
<name>A0AAN2UGI8_9LACO</name>
<protein>
    <recommendedName>
        <fullName evidence="9">Transcriptional regulatory protein</fullName>
    </recommendedName>
</protein>
<evidence type="ECO:0000256" key="3">
    <source>
        <dbReference type="ARBA" id="ARBA00022553"/>
    </source>
</evidence>
<dbReference type="GO" id="GO:0005737">
    <property type="term" value="C:cytoplasm"/>
    <property type="evidence" value="ECO:0007669"/>
    <property type="project" value="UniProtKB-SubCell"/>
</dbReference>
<keyword evidence="8 9" id="KW-0804">Transcription</keyword>
<evidence type="ECO:0000313" key="12">
    <source>
        <dbReference type="EMBL" id="CUW15773.1"/>
    </source>
</evidence>
<organism evidence="13 14">
    <name type="scientific">Leuconostoc inhae</name>
    <dbReference type="NCBI Taxonomy" id="178001"/>
    <lineage>
        <taxon>Bacteria</taxon>
        <taxon>Bacillati</taxon>
        <taxon>Bacillota</taxon>
        <taxon>Bacilli</taxon>
        <taxon>Lactobacillales</taxon>
        <taxon>Lactobacillaceae</taxon>
        <taxon>Leuconostoc</taxon>
    </lineage>
</organism>
<dbReference type="InterPro" id="IPR011006">
    <property type="entry name" value="CheY-like_superfamily"/>
</dbReference>
<reference evidence="14 15" key="1">
    <citation type="submission" date="2015-12" db="EMBL/GenBank/DDBJ databases">
        <authorList>
            <person name="Andreevskaya M."/>
        </authorList>
    </citation>
    <scope>NUCLEOTIDE SEQUENCE [LARGE SCALE GENOMIC DNA]</scope>
    <source>
        <strain evidence="12 15">KSL4-2</strain>
        <strain evidence="13 14">PL111</strain>
    </source>
</reference>
<evidence type="ECO:0000259" key="11">
    <source>
        <dbReference type="PROSITE" id="PS50110"/>
    </source>
</evidence>
<dbReference type="GO" id="GO:0003700">
    <property type="term" value="F:DNA-binding transcription factor activity"/>
    <property type="evidence" value="ECO:0007669"/>
    <property type="project" value="InterPro"/>
</dbReference>
<keyword evidence="3 10" id="KW-0597">Phosphoprotein</keyword>
<accession>A0AAN2UGI8</accession>
<dbReference type="InterPro" id="IPR024187">
    <property type="entry name" value="Sig_transdc_resp-reg_cit/mal"/>
</dbReference>
<dbReference type="SMART" id="SM00448">
    <property type="entry name" value="REC"/>
    <property type="match status" value="1"/>
</dbReference>
<dbReference type="PANTHER" id="PTHR45526">
    <property type="entry name" value="TRANSCRIPTIONAL REGULATORY PROTEIN DPIA"/>
    <property type="match status" value="1"/>
</dbReference>
<comment type="caution">
    <text evidence="13">The sequence shown here is derived from an EMBL/GenBank/DDBJ whole genome shotgun (WGS) entry which is preliminary data.</text>
</comment>
<dbReference type="GO" id="GO:0000156">
    <property type="term" value="F:phosphorelay response regulator activity"/>
    <property type="evidence" value="ECO:0007669"/>
    <property type="project" value="TreeGrafter"/>
</dbReference>
<dbReference type="GO" id="GO:0003677">
    <property type="term" value="F:DNA binding"/>
    <property type="evidence" value="ECO:0007669"/>
    <property type="project" value="UniProtKB-KW"/>
</dbReference>
<dbReference type="PANTHER" id="PTHR45526:SF1">
    <property type="entry name" value="TRANSCRIPTIONAL REGULATORY PROTEIN DCUR-RELATED"/>
    <property type="match status" value="1"/>
</dbReference>
<evidence type="ECO:0000256" key="7">
    <source>
        <dbReference type="ARBA" id="ARBA00023159"/>
    </source>
</evidence>
<evidence type="ECO:0000256" key="4">
    <source>
        <dbReference type="ARBA" id="ARBA00023012"/>
    </source>
</evidence>
<keyword evidence="7 9" id="KW-0010">Activator</keyword>
<evidence type="ECO:0000256" key="10">
    <source>
        <dbReference type="PROSITE-ProRule" id="PRU00169"/>
    </source>
</evidence>
<dbReference type="InterPro" id="IPR051271">
    <property type="entry name" value="2C-system_Tx_regulators"/>
</dbReference>
<keyword evidence="15" id="KW-1185">Reference proteome</keyword>
<dbReference type="Pfam" id="PF00072">
    <property type="entry name" value="Response_reg"/>
    <property type="match status" value="1"/>
</dbReference>
<feature type="domain" description="Response regulatory" evidence="11">
    <location>
        <begin position="4"/>
        <end position="122"/>
    </location>
</feature>
<keyword evidence="4 9" id="KW-0902">Two-component regulatory system</keyword>
<evidence type="ECO:0000313" key="13">
    <source>
        <dbReference type="EMBL" id="CUW16712.1"/>
    </source>
</evidence>
<keyword evidence="13" id="KW-0808">Transferase</keyword>
<dbReference type="PROSITE" id="PS50110">
    <property type="entry name" value="RESPONSE_REGULATORY"/>
    <property type="match status" value="1"/>
</dbReference>